<dbReference type="Pfam" id="PF00795">
    <property type="entry name" value="CN_hydrolase"/>
    <property type="match status" value="1"/>
</dbReference>
<evidence type="ECO:0000256" key="1">
    <source>
        <dbReference type="ARBA" id="ARBA00022801"/>
    </source>
</evidence>
<accession>A0A0L8AGU1</accession>
<feature type="domain" description="CN hydrolase" evidence="2">
    <location>
        <begin position="1"/>
        <end position="234"/>
    </location>
</feature>
<dbReference type="GO" id="GO:0016746">
    <property type="term" value="F:acyltransferase activity"/>
    <property type="evidence" value="ECO:0007669"/>
    <property type="project" value="UniProtKB-KW"/>
</dbReference>
<dbReference type="RefSeq" id="WP_053224988.1">
    <property type="nucleotide sequence ID" value="NZ_JSVA01000022.1"/>
</dbReference>
<reference evidence="4" key="1">
    <citation type="submission" date="2014-11" db="EMBL/GenBank/DDBJ databases">
        <title>Genome sequencing of Roseivirga sp. D-25.</title>
        <authorList>
            <person name="Selvaratnam C."/>
            <person name="Thevarajoo S."/>
            <person name="Goh K.M."/>
            <person name="Eee R."/>
            <person name="Chan K.-G."/>
            <person name="Chong C.S."/>
        </authorList>
    </citation>
    <scope>NUCLEOTIDE SEQUENCE [LARGE SCALE GENOMIC DNA]</scope>
    <source>
        <strain evidence="4">D-25</strain>
    </source>
</reference>
<dbReference type="PATRIC" id="fig|1566026.4.peg.1881"/>
<dbReference type="AlphaFoldDB" id="A0A0L8AGU1"/>
<dbReference type="OrthoDB" id="9803818at2"/>
<keyword evidence="4" id="KW-1185">Reference proteome</keyword>
<name>A0A0L8AGU1_9BACT</name>
<keyword evidence="1" id="KW-0378">Hydrolase</keyword>
<dbReference type="InterPro" id="IPR050345">
    <property type="entry name" value="Aliph_Amidase/BUP"/>
</dbReference>
<dbReference type="Proteomes" id="UP000036908">
    <property type="component" value="Unassembled WGS sequence"/>
</dbReference>
<proteinExistence type="predicted"/>
<dbReference type="CDD" id="cd07197">
    <property type="entry name" value="nitrilase"/>
    <property type="match status" value="1"/>
</dbReference>
<sequence length="242" mass="26536">MKICLAQTKPFTGSIVKNIEQHLELIQLAIEQGVELIIFPELSLTGYEPTLANTLAISKDDARLTVFQEASSEKNITIGVGAPIKTSQGITISMILFQPNQSVQVYSKGFLHVDEMPYFVSGDNSLMLQINSQKIALAICYEISIPEHAEKAFQNGSEIYIASVAKFKSGINKAKTELANMARRYSMSVLMANCIGMADGAECAGKTAVWNKEGERIGELDNINQGLLIFDTANQTAEQYLF</sequence>
<dbReference type="SUPFAM" id="SSF56317">
    <property type="entry name" value="Carbon-nitrogen hydrolase"/>
    <property type="match status" value="1"/>
</dbReference>
<gene>
    <name evidence="3" type="ORF">OB69_17205</name>
</gene>
<dbReference type="GO" id="GO:0033388">
    <property type="term" value="P:putrescine biosynthetic process from arginine"/>
    <property type="evidence" value="ECO:0007669"/>
    <property type="project" value="TreeGrafter"/>
</dbReference>
<comment type="caution">
    <text evidence="3">The sequence shown here is derived from an EMBL/GenBank/DDBJ whole genome shotgun (WGS) entry which is preliminary data.</text>
</comment>
<keyword evidence="3" id="KW-0808">Transferase</keyword>
<evidence type="ECO:0000313" key="3">
    <source>
        <dbReference type="EMBL" id="KOF01594.1"/>
    </source>
</evidence>
<dbReference type="PROSITE" id="PS50263">
    <property type="entry name" value="CN_HYDROLASE"/>
    <property type="match status" value="1"/>
</dbReference>
<protein>
    <submittedName>
        <fullName evidence="3">Acyltransferase</fullName>
    </submittedName>
</protein>
<dbReference type="InterPro" id="IPR036526">
    <property type="entry name" value="C-N_Hydrolase_sf"/>
</dbReference>
<organism evidence="3 4">
    <name type="scientific">Roseivirga seohaensis subsp. aquiponti</name>
    <dbReference type="NCBI Taxonomy" id="1566026"/>
    <lineage>
        <taxon>Bacteria</taxon>
        <taxon>Pseudomonadati</taxon>
        <taxon>Bacteroidota</taxon>
        <taxon>Cytophagia</taxon>
        <taxon>Cytophagales</taxon>
        <taxon>Roseivirgaceae</taxon>
        <taxon>Roseivirga</taxon>
    </lineage>
</organism>
<dbReference type="Gene3D" id="3.60.110.10">
    <property type="entry name" value="Carbon-nitrogen hydrolase"/>
    <property type="match status" value="1"/>
</dbReference>
<keyword evidence="3" id="KW-0012">Acyltransferase</keyword>
<dbReference type="GO" id="GO:0050126">
    <property type="term" value="F:N-carbamoylputrescine amidase activity"/>
    <property type="evidence" value="ECO:0007669"/>
    <property type="project" value="TreeGrafter"/>
</dbReference>
<dbReference type="InterPro" id="IPR003010">
    <property type="entry name" value="C-N_Hydrolase"/>
</dbReference>
<evidence type="ECO:0000259" key="2">
    <source>
        <dbReference type="PROSITE" id="PS50263"/>
    </source>
</evidence>
<dbReference type="PANTHER" id="PTHR43674">
    <property type="entry name" value="NITRILASE C965.09-RELATED"/>
    <property type="match status" value="1"/>
</dbReference>
<evidence type="ECO:0000313" key="4">
    <source>
        <dbReference type="Proteomes" id="UP000036908"/>
    </source>
</evidence>
<dbReference type="PANTHER" id="PTHR43674:SF2">
    <property type="entry name" value="BETA-UREIDOPROPIONASE"/>
    <property type="match status" value="1"/>
</dbReference>
<dbReference type="EMBL" id="JSVA01000022">
    <property type="protein sequence ID" value="KOF01594.1"/>
    <property type="molecule type" value="Genomic_DNA"/>
</dbReference>